<dbReference type="Gramene" id="Solyc12g094610.2.1">
    <property type="protein sequence ID" value="Solyc12g094610.2.1"/>
    <property type="gene ID" value="Solyc12g094610.2"/>
</dbReference>
<dbReference type="SMR" id="A0A3Q7JCA7"/>
<dbReference type="OMA" id="VQFGDYR"/>
<dbReference type="EC" id="2.3.2.27" evidence="4"/>
<dbReference type="PROSITE" id="PS51698">
    <property type="entry name" value="U_BOX"/>
    <property type="match status" value="1"/>
</dbReference>
<dbReference type="InParanoid" id="A0A3Q7JCA7"/>
<keyword evidence="6" id="KW-0677">Repeat</keyword>
<evidence type="ECO:0000256" key="9">
    <source>
        <dbReference type="SAM" id="MobiDB-lite"/>
    </source>
</evidence>
<dbReference type="SMART" id="SM00185">
    <property type="entry name" value="ARM"/>
    <property type="match status" value="4"/>
</dbReference>
<dbReference type="KEGG" id="sly:101250002"/>
<comment type="function">
    <text evidence="2">Functions as an E3 ubiquitin ligase.</text>
</comment>
<dbReference type="GO" id="GO:0007166">
    <property type="term" value="P:cell surface receptor signaling pathway"/>
    <property type="evidence" value="ECO:0007669"/>
    <property type="project" value="InterPro"/>
</dbReference>
<evidence type="ECO:0000256" key="5">
    <source>
        <dbReference type="ARBA" id="ARBA00022679"/>
    </source>
</evidence>
<evidence type="ECO:0000256" key="7">
    <source>
        <dbReference type="ARBA" id="ARBA00022786"/>
    </source>
</evidence>
<dbReference type="InterPro" id="IPR058678">
    <property type="entry name" value="ARM_PUB"/>
</dbReference>
<dbReference type="UniPathway" id="UPA00143"/>
<name>A0A3Q7JCA7_SOLLC</name>
<comment type="pathway">
    <text evidence="3">Protein modification; protein ubiquitination.</text>
</comment>
<accession>A0A3Q7JCA7</accession>
<evidence type="ECO:0000256" key="6">
    <source>
        <dbReference type="ARBA" id="ARBA00022737"/>
    </source>
</evidence>
<dbReference type="FunFam" id="3.30.40.10:FF:000442">
    <property type="entry name" value="RING-type E3 ubiquitin transferase"/>
    <property type="match status" value="1"/>
</dbReference>
<dbReference type="InterPro" id="IPR003613">
    <property type="entry name" value="Ubox_domain"/>
</dbReference>
<dbReference type="PANTHER" id="PTHR23315">
    <property type="entry name" value="U BOX DOMAIN-CONTAINING"/>
    <property type="match status" value="1"/>
</dbReference>
<reference evidence="11" key="1">
    <citation type="journal article" date="2012" name="Nature">
        <title>The tomato genome sequence provides insights into fleshy fruit evolution.</title>
        <authorList>
            <consortium name="Tomato Genome Consortium"/>
        </authorList>
    </citation>
    <scope>NUCLEOTIDE SEQUENCE [LARGE SCALE GENOMIC DNA]</scope>
    <source>
        <strain evidence="11">cv. Heinz 1706</strain>
    </source>
</reference>
<dbReference type="InterPro" id="IPR057623">
    <property type="entry name" value="PUB12-19-like_N"/>
</dbReference>
<proteinExistence type="predicted"/>
<dbReference type="FunFam" id="1.20.930.20:FF:000002">
    <property type="entry name" value="RING-type E3 ubiquitin transferase"/>
    <property type="match status" value="1"/>
</dbReference>
<dbReference type="SUPFAM" id="SSF57850">
    <property type="entry name" value="RING/U-box"/>
    <property type="match status" value="1"/>
</dbReference>
<dbReference type="InterPro" id="IPR013083">
    <property type="entry name" value="Znf_RING/FYVE/PHD"/>
</dbReference>
<dbReference type="Gene3D" id="1.20.930.20">
    <property type="entry name" value="Adaptor protein Cbl, N-terminal domain"/>
    <property type="match status" value="1"/>
</dbReference>
<feature type="region of interest" description="Disordered" evidence="9">
    <location>
        <begin position="342"/>
        <end position="362"/>
    </location>
</feature>
<feature type="domain" description="U-box" evidence="10">
    <location>
        <begin position="268"/>
        <end position="342"/>
    </location>
</feature>
<feature type="repeat" description="ARM" evidence="8">
    <location>
        <begin position="403"/>
        <end position="440"/>
    </location>
</feature>
<dbReference type="InterPro" id="IPR016024">
    <property type="entry name" value="ARM-type_fold"/>
</dbReference>
<evidence type="ECO:0000256" key="2">
    <source>
        <dbReference type="ARBA" id="ARBA00003861"/>
    </source>
</evidence>
<dbReference type="Pfam" id="PF25368">
    <property type="entry name" value="PUB10_N"/>
    <property type="match status" value="1"/>
</dbReference>
<evidence type="ECO:0000256" key="3">
    <source>
        <dbReference type="ARBA" id="ARBA00004906"/>
    </source>
</evidence>
<dbReference type="EnsemblPlants" id="Solyc12g094610.2.1">
    <property type="protein sequence ID" value="Solyc12g094610.2.1"/>
    <property type="gene ID" value="Solyc12g094610.2"/>
</dbReference>
<dbReference type="Pfam" id="PF25598">
    <property type="entry name" value="ARM_PUB"/>
    <property type="match status" value="1"/>
</dbReference>
<dbReference type="Proteomes" id="UP000004994">
    <property type="component" value="Chromosome 12"/>
</dbReference>
<dbReference type="GO" id="GO:0061630">
    <property type="term" value="F:ubiquitin protein ligase activity"/>
    <property type="evidence" value="ECO:0007669"/>
    <property type="project" value="UniProtKB-EC"/>
</dbReference>
<dbReference type="OrthoDB" id="7537227at2759"/>
<dbReference type="InterPro" id="IPR036537">
    <property type="entry name" value="Adaptor_Cbl_N_dom_sf"/>
</dbReference>
<evidence type="ECO:0000313" key="11">
    <source>
        <dbReference type="EnsemblPlants" id="Solyc12g094610.2.1"/>
    </source>
</evidence>
<gene>
    <name evidence="11" type="primary">LOC101250002</name>
</gene>
<sequence length="645" mass="72590">MALDRDHELEDGVTVEEEFGSSCQTSPQDKREVVRKLIGVIHNVGSYEEYRRSQREECHILSERLKLLLPLFEEIRDFEGQIPESGIECLMRLKKAFSSAKKLLKTCHCGSKIYLAIESEAVMGRFCSVYERLSQALENIPYDDLGISDEEKEQVELVRGQFRRAKKRNDSQDMELTMDLMVALSTNDDRNADGASIDRLGNKLGLRTLEDLKLETISVRRVVKERKGRHAEETQKIVGLLNKFRSFAGLEEIEPLMIKVHEKSTSLAIPNEFLCPITLETMTDPVTVSTGQTYERENIQHLLDSGCQTCPKTGEILEHLSLAPNFALKNLIQQWCEKNNFQLPRKQESPKPESPSDESDERVLSLIQDLSSSHLEVQRKAVKEIRMLSKENPENRTLIVNRGGIPPLVHLLSYPDSRIQEHAVTALLNLSIDETNKNLISKEEPILAIIEILQNGNVGAKENSAAALFSLSMLDENKEAIGSLNGIPPLIELLKNGTIRGKKDAITALFNLCLNEQNVRLANEAGIVASLFQLLEKKNSEMVDEALSLLLLLATHQDGRQEMGKLTFIETLVNLMRDGTPKNKECSVAVLHRLSIHNSNHLLAALQYGVYEYLVEIGESGTDRGQRKAKSILQHMSKTEQIPCL</sequence>
<dbReference type="GO" id="GO:0005634">
    <property type="term" value="C:nucleus"/>
    <property type="evidence" value="ECO:0000318"/>
    <property type="project" value="GO_Central"/>
</dbReference>
<dbReference type="InterPro" id="IPR011989">
    <property type="entry name" value="ARM-like"/>
</dbReference>
<dbReference type="SMART" id="SM00504">
    <property type="entry name" value="Ubox"/>
    <property type="match status" value="1"/>
</dbReference>
<evidence type="ECO:0000313" key="12">
    <source>
        <dbReference type="Proteomes" id="UP000004994"/>
    </source>
</evidence>
<evidence type="ECO:0000256" key="4">
    <source>
        <dbReference type="ARBA" id="ARBA00012483"/>
    </source>
</evidence>
<dbReference type="GO" id="GO:0016567">
    <property type="term" value="P:protein ubiquitination"/>
    <property type="evidence" value="ECO:0007669"/>
    <property type="project" value="UniProtKB-UniPathway"/>
</dbReference>
<evidence type="ECO:0000256" key="8">
    <source>
        <dbReference type="PROSITE-ProRule" id="PRU00259"/>
    </source>
</evidence>
<protein>
    <recommendedName>
        <fullName evidence="4">RING-type E3 ubiquitin transferase</fullName>
        <ecNumber evidence="4">2.3.2.27</ecNumber>
    </recommendedName>
</protein>
<reference evidence="11" key="2">
    <citation type="submission" date="2019-01" db="UniProtKB">
        <authorList>
            <consortium name="EnsemblPlants"/>
        </authorList>
    </citation>
    <scope>IDENTIFICATION</scope>
    <source>
        <strain evidence="11">cv. Heinz 1706</strain>
    </source>
</reference>
<dbReference type="Gene3D" id="3.30.40.10">
    <property type="entry name" value="Zinc/RING finger domain, C3HC4 (zinc finger)"/>
    <property type="match status" value="1"/>
</dbReference>
<comment type="catalytic activity">
    <reaction evidence="1">
        <text>S-ubiquitinyl-[E2 ubiquitin-conjugating enzyme]-L-cysteine + [acceptor protein]-L-lysine = [E2 ubiquitin-conjugating enzyme]-L-cysteine + N(6)-ubiquitinyl-[acceptor protein]-L-lysine.</text>
        <dbReference type="EC" id="2.3.2.27"/>
    </reaction>
</comment>
<dbReference type="GO" id="GO:0005737">
    <property type="term" value="C:cytoplasm"/>
    <property type="evidence" value="ECO:0000318"/>
    <property type="project" value="GO_Central"/>
</dbReference>
<keyword evidence="7" id="KW-0833">Ubl conjugation pathway</keyword>
<dbReference type="AlphaFoldDB" id="A0A3Q7JCA7"/>
<dbReference type="SUPFAM" id="SSF48371">
    <property type="entry name" value="ARM repeat"/>
    <property type="match status" value="1"/>
</dbReference>
<dbReference type="Gene3D" id="1.25.10.10">
    <property type="entry name" value="Leucine-rich Repeat Variant"/>
    <property type="match status" value="1"/>
</dbReference>
<dbReference type="FunFam" id="1.25.10.10:FF:000082">
    <property type="entry name" value="RING-type E3 ubiquitin transferase"/>
    <property type="match status" value="1"/>
</dbReference>
<dbReference type="PROSITE" id="PS50176">
    <property type="entry name" value="ARM_REPEAT"/>
    <property type="match status" value="1"/>
</dbReference>
<dbReference type="PANTHER" id="PTHR23315:SF262">
    <property type="entry name" value="U-BOX DOMAIN-CONTAINING PROTEIN 15-LIKE"/>
    <property type="match status" value="1"/>
</dbReference>
<organism evidence="11">
    <name type="scientific">Solanum lycopersicum</name>
    <name type="common">Tomato</name>
    <name type="synonym">Lycopersicon esculentum</name>
    <dbReference type="NCBI Taxonomy" id="4081"/>
    <lineage>
        <taxon>Eukaryota</taxon>
        <taxon>Viridiplantae</taxon>
        <taxon>Streptophyta</taxon>
        <taxon>Embryophyta</taxon>
        <taxon>Tracheophyta</taxon>
        <taxon>Spermatophyta</taxon>
        <taxon>Magnoliopsida</taxon>
        <taxon>eudicotyledons</taxon>
        <taxon>Gunneridae</taxon>
        <taxon>Pentapetalae</taxon>
        <taxon>asterids</taxon>
        <taxon>lamiids</taxon>
        <taxon>Solanales</taxon>
        <taxon>Solanaceae</taxon>
        <taxon>Solanoideae</taxon>
        <taxon>Solaneae</taxon>
        <taxon>Solanum</taxon>
        <taxon>Solanum subgen. Lycopersicon</taxon>
    </lineage>
</organism>
<dbReference type="GeneID" id="101250002"/>
<evidence type="ECO:0000259" key="10">
    <source>
        <dbReference type="PROSITE" id="PS51698"/>
    </source>
</evidence>
<evidence type="ECO:0000256" key="1">
    <source>
        <dbReference type="ARBA" id="ARBA00000900"/>
    </source>
</evidence>
<dbReference type="InterPro" id="IPR045210">
    <property type="entry name" value="RING-Ubox_PUB"/>
</dbReference>
<keyword evidence="12" id="KW-1185">Reference proteome</keyword>
<dbReference type="CDD" id="cd16664">
    <property type="entry name" value="RING-Ubox_PUB"/>
    <property type="match status" value="1"/>
</dbReference>
<feature type="region of interest" description="Disordered" evidence="9">
    <location>
        <begin position="1"/>
        <end position="27"/>
    </location>
</feature>
<dbReference type="InterPro" id="IPR000225">
    <property type="entry name" value="Armadillo"/>
</dbReference>
<keyword evidence="5" id="KW-0808">Transferase</keyword>
<feature type="compositionally biased region" description="Basic and acidic residues" evidence="9">
    <location>
        <begin position="1"/>
        <end position="10"/>
    </location>
</feature>
<dbReference type="Pfam" id="PF04564">
    <property type="entry name" value="U-box"/>
    <property type="match status" value="1"/>
</dbReference>